<evidence type="ECO:0000313" key="12">
    <source>
        <dbReference type="Proteomes" id="UP000694546"/>
    </source>
</evidence>
<dbReference type="OMA" id="HISPMAY"/>
<reference evidence="11" key="2">
    <citation type="submission" date="2025-09" db="UniProtKB">
        <authorList>
            <consortium name="Ensembl"/>
        </authorList>
    </citation>
    <scope>IDENTIFICATION</scope>
</reference>
<dbReference type="SMART" id="SM00355">
    <property type="entry name" value="ZnF_C2H2"/>
    <property type="match status" value="5"/>
</dbReference>
<feature type="compositionally biased region" description="Low complexity" evidence="9">
    <location>
        <begin position="540"/>
        <end position="557"/>
    </location>
</feature>
<dbReference type="Pfam" id="PF00096">
    <property type="entry name" value="zf-C2H2"/>
    <property type="match status" value="3"/>
</dbReference>
<dbReference type="GO" id="GO:0008270">
    <property type="term" value="F:zinc ion binding"/>
    <property type="evidence" value="ECO:0007669"/>
    <property type="project" value="UniProtKB-KW"/>
</dbReference>
<feature type="domain" description="C2H2-type" evidence="10">
    <location>
        <begin position="429"/>
        <end position="459"/>
    </location>
</feature>
<feature type="compositionally biased region" description="Basic and acidic residues" evidence="9">
    <location>
        <begin position="306"/>
        <end position="325"/>
    </location>
</feature>
<keyword evidence="4" id="KW-0677">Repeat</keyword>
<evidence type="ECO:0000256" key="3">
    <source>
        <dbReference type="ARBA" id="ARBA00022723"/>
    </source>
</evidence>
<feature type="domain" description="C2H2-type" evidence="10">
    <location>
        <begin position="371"/>
        <end position="398"/>
    </location>
</feature>
<protein>
    <recommendedName>
        <fullName evidence="10">C2H2-type domain-containing protein</fullName>
    </recommendedName>
</protein>
<feature type="region of interest" description="Disordered" evidence="9">
    <location>
        <begin position="474"/>
        <end position="583"/>
    </location>
</feature>
<evidence type="ECO:0000256" key="2">
    <source>
        <dbReference type="ARBA" id="ARBA00010831"/>
    </source>
</evidence>
<dbReference type="PANTHER" id="PTHR45718">
    <property type="entry name" value="TRANSCRIPTIONAL ACTIVATOR CUBITUS INTERRUPTUS"/>
    <property type="match status" value="1"/>
</dbReference>
<name>A0A8C5AWU8_GADMO</name>
<keyword evidence="7" id="KW-0539">Nucleus</keyword>
<keyword evidence="12" id="KW-1185">Reference proteome</keyword>
<dbReference type="Proteomes" id="UP000694546">
    <property type="component" value="Chromosome 4"/>
</dbReference>
<feature type="region of interest" description="Disordered" evidence="9">
    <location>
        <begin position="271"/>
        <end position="325"/>
    </location>
</feature>
<dbReference type="GeneTree" id="ENSGT00940000159213"/>
<dbReference type="InterPro" id="IPR056436">
    <property type="entry name" value="Znf-C2H2_ZIC1-5/GLI1-3-like"/>
</dbReference>
<proteinExistence type="inferred from homology"/>
<dbReference type="SUPFAM" id="SSF57667">
    <property type="entry name" value="beta-beta-alpha zinc fingers"/>
    <property type="match status" value="3"/>
</dbReference>
<accession>A0A8C5AWU8</accession>
<evidence type="ECO:0000256" key="4">
    <source>
        <dbReference type="ARBA" id="ARBA00022737"/>
    </source>
</evidence>
<dbReference type="PROSITE" id="PS00028">
    <property type="entry name" value="ZINC_FINGER_C2H2_1"/>
    <property type="match status" value="4"/>
</dbReference>
<dbReference type="InterPro" id="IPR013087">
    <property type="entry name" value="Znf_C2H2_type"/>
</dbReference>
<dbReference type="Gene3D" id="3.30.160.60">
    <property type="entry name" value="Classic Zinc Finger"/>
    <property type="match status" value="5"/>
</dbReference>
<evidence type="ECO:0000256" key="8">
    <source>
        <dbReference type="PROSITE-ProRule" id="PRU00042"/>
    </source>
</evidence>
<keyword evidence="6" id="KW-0862">Zinc</keyword>
<dbReference type="AlphaFoldDB" id="A0A8C5AWU8"/>
<feature type="domain" description="C2H2-type" evidence="10">
    <location>
        <begin position="460"/>
        <end position="490"/>
    </location>
</feature>
<dbReference type="GO" id="GO:0000981">
    <property type="term" value="F:DNA-binding transcription factor activity, RNA polymerase II-specific"/>
    <property type="evidence" value="ECO:0007669"/>
    <property type="project" value="TreeGrafter"/>
</dbReference>
<evidence type="ECO:0000256" key="6">
    <source>
        <dbReference type="ARBA" id="ARBA00022833"/>
    </source>
</evidence>
<evidence type="ECO:0000259" key="10">
    <source>
        <dbReference type="PROSITE" id="PS50157"/>
    </source>
</evidence>
<dbReference type="PANTHER" id="PTHR45718:SF6">
    <property type="entry name" value="ZINC FINGER PROTEIN GLI2"/>
    <property type="match status" value="1"/>
</dbReference>
<dbReference type="PROSITE" id="PS50157">
    <property type="entry name" value="ZINC_FINGER_C2H2_2"/>
    <property type="match status" value="4"/>
</dbReference>
<dbReference type="Ensembl" id="ENSGMOT00000065315.1">
    <property type="protein sequence ID" value="ENSGMOP00000037757.1"/>
    <property type="gene ID" value="ENSGMOG00000027128.1"/>
</dbReference>
<dbReference type="GO" id="GO:0005634">
    <property type="term" value="C:nucleus"/>
    <property type="evidence" value="ECO:0007669"/>
    <property type="project" value="UniProtKB-SubCell"/>
</dbReference>
<dbReference type="InterPro" id="IPR043359">
    <property type="entry name" value="GLI-like"/>
</dbReference>
<dbReference type="GO" id="GO:0007224">
    <property type="term" value="P:smoothened signaling pathway"/>
    <property type="evidence" value="ECO:0007669"/>
    <property type="project" value="TreeGrafter"/>
</dbReference>
<reference evidence="11" key="1">
    <citation type="submission" date="2025-08" db="UniProtKB">
        <authorList>
            <consortium name="Ensembl"/>
        </authorList>
    </citation>
    <scope>IDENTIFICATION</scope>
</reference>
<organism evidence="11 12">
    <name type="scientific">Gadus morhua</name>
    <name type="common">Atlantic cod</name>
    <dbReference type="NCBI Taxonomy" id="8049"/>
    <lineage>
        <taxon>Eukaryota</taxon>
        <taxon>Metazoa</taxon>
        <taxon>Chordata</taxon>
        <taxon>Craniata</taxon>
        <taxon>Vertebrata</taxon>
        <taxon>Euteleostomi</taxon>
        <taxon>Actinopterygii</taxon>
        <taxon>Neopterygii</taxon>
        <taxon>Teleostei</taxon>
        <taxon>Neoteleostei</taxon>
        <taxon>Acanthomorphata</taxon>
        <taxon>Zeiogadaria</taxon>
        <taxon>Gadariae</taxon>
        <taxon>Gadiformes</taxon>
        <taxon>Gadoidei</taxon>
        <taxon>Gadidae</taxon>
        <taxon>Gadus</taxon>
    </lineage>
</organism>
<evidence type="ECO:0000256" key="5">
    <source>
        <dbReference type="ARBA" id="ARBA00022771"/>
    </source>
</evidence>
<evidence type="ECO:0000256" key="7">
    <source>
        <dbReference type="ARBA" id="ARBA00023242"/>
    </source>
</evidence>
<comment type="subcellular location">
    <subcellularLocation>
        <location evidence="1">Nucleus</location>
    </subcellularLocation>
</comment>
<evidence type="ECO:0000256" key="1">
    <source>
        <dbReference type="ARBA" id="ARBA00004123"/>
    </source>
</evidence>
<evidence type="ECO:0000256" key="9">
    <source>
        <dbReference type="SAM" id="MobiDB-lite"/>
    </source>
</evidence>
<comment type="similarity">
    <text evidence="2">Belongs to the GLI C2H2-type zinc-finger protein family.</text>
</comment>
<dbReference type="InterPro" id="IPR036236">
    <property type="entry name" value="Znf_C2H2_sf"/>
</dbReference>
<sequence>HEGRYHYEPHALHAMHGPVGLAGSPVISDISLIRLSPAAAAMATGEASPFGPPPHPYAVSHHHMEHYLRSVHASPSLSMISAARGLSPADLAHEQLKERGLLGLPPPGTSPVEYYHLMASHRTPYGDLLMGGAAGAAHLGEYFSPVEAARFSSPRLTPRLNRKRALSISPLSDASIDLQTMIRTSPNSLVAYINNSRSSSAAGSSYGHLSVGGISPSFAFPHPINPMAYQQLLSQQRGLSAFGHTPPLLQPAPSYSSRHVGLGLNGMHNSDSAVSSTVEPMVSKRSKVKTEMDGLRSTSPCSPEHGGLRGDSSKEEECERDEAKQEPEIVYETDCHWESCSLEYHTQEQLVHHINNDHIHGEKKEFVCRWDQCSREQKPFKAQYMLVVHMRRHTGEKPHKCSFEGCAKAYSRLENLKTHLRSHTGEKPYVCEHEGCNKAFSNASDRAKHQNRTHSNEKPYVCKIAGCTKRYTDPSSLRKHVKTVHGPEAHITKRHRAEPPPRPPGGGPRENGDHHGSPGAGEDYVGVRSIKTESSVVYQSSPGGQSSCSSEPSPLGGAAHHDGGVEPAGDRGGSPGPDVPDPLYDLFPIGSPGAGGATVGLRLRRQPGLGHCLGYLKKEKLRTVRESCRWGGNPAPPSPRNSTTLPPIPAGGECSRVQTVVEIWGLCIIKHIAMTSSPVWK</sequence>
<keyword evidence="5 8" id="KW-0863">Zinc-finger</keyword>
<evidence type="ECO:0000313" key="11">
    <source>
        <dbReference type="Ensembl" id="ENSGMOP00000037757.1"/>
    </source>
</evidence>
<feature type="domain" description="C2H2-type" evidence="10">
    <location>
        <begin position="399"/>
        <end position="428"/>
    </location>
</feature>
<dbReference type="Pfam" id="PF23561">
    <property type="entry name" value="zf-C2H2_15"/>
    <property type="match status" value="1"/>
</dbReference>
<dbReference type="GO" id="GO:0000978">
    <property type="term" value="F:RNA polymerase II cis-regulatory region sequence-specific DNA binding"/>
    <property type="evidence" value="ECO:0007669"/>
    <property type="project" value="TreeGrafter"/>
</dbReference>
<keyword evidence="3" id="KW-0479">Metal-binding</keyword>